<sequence length="154" mass="16585">MAAETQNQERSNGWPLGLQIMSMKIRLQESLESSSPAVEVEVEVEPHSSNLSSPSFSSVSSSNLDTQSSASFFQDSSVSLGKLIGFGQHERGSVRCFQNTTIRAAEQSNWQPDAGSDAGDCEDISTGDLCRLGICIPVMAGSLVKITRNRNKSK</sequence>
<organism evidence="2 3">
    <name type="scientific">Hibiscus sabdariffa</name>
    <name type="common">roselle</name>
    <dbReference type="NCBI Taxonomy" id="183260"/>
    <lineage>
        <taxon>Eukaryota</taxon>
        <taxon>Viridiplantae</taxon>
        <taxon>Streptophyta</taxon>
        <taxon>Embryophyta</taxon>
        <taxon>Tracheophyta</taxon>
        <taxon>Spermatophyta</taxon>
        <taxon>Magnoliopsida</taxon>
        <taxon>eudicotyledons</taxon>
        <taxon>Gunneridae</taxon>
        <taxon>Pentapetalae</taxon>
        <taxon>rosids</taxon>
        <taxon>malvids</taxon>
        <taxon>Malvales</taxon>
        <taxon>Malvaceae</taxon>
        <taxon>Malvoideae</taxon>
        <taxon>Hibiscus</taxon>
    </lineage>
</organism>
<protein>
    <submittedName>
        <fullName evidence="2">Uncharacterized protein</fullName>
    </submittedName>
</protein>
<evidence type="ECO:0000313" key="3">
    <source>
        <dbReference type="Proteomes" id="UP001396334"/>
    </source>
</evidence>
<feature type="compositionally biased region" description="Low complexity" evidence="1">
    <location>
        <begin position="47"/>
        <end position="60"/>
    </location>
</feature>
<accession>A0ABR2RMZ1</accession>
<dbReference type="Proteomes" id="UP001396334">
    <property type="component" value="Unassembled WGS sequence"/>
</dbReference>
<evidence type="ECO:0000256" key="1">
    <source>
        <dbReference type="SAM" id="MobiDB-lite"/>
    </source>
</evidence>
<reference evidence="2 3" key="1">
    <citation type="journal article" date="2024" name="G3 (Bethesda)">
        <title>Genome assembly of Hibiscus sabdariffa L. provides insights into metabolisms of medicinal natural products.</title>
        <authorList>
            <person name="Kim T."/>
        </authorList>
    </citation>
    <scope>NUCLEOTIDE SEQUENCE [LARGE SCALE GENOMIC DNA]</scope>
    <source>
        <strain evidence="2">TK-2024</strain>
        <tissue evidence="2">Old leaves</tissue>
    </source>
</reference>
<dbReference type="EMBL" id="JBBPBN010000021">
    <property type="protein sequence ID" value="KAK9014307.1"/>
    <property type="molecule type" value="Genomic_DNA"/>
</dbReference>
<gene>
    <name evidence="2" type="ORF">V6N11_005469</name>
</gene>
<dbReference type="PANTHER" id="PTHR33544">
    <property type="entry name" value="DUF4005 DOMAIN-CONTAINING PROTEIN-RELATED"/>
    <property type="match status" value="1"/>
</dbReference>
<dbReference type="InterPro" id="IPR040344">
    <property type="entry name" value="At3g17950-like"/>
</dbReference>
<proteinExistence type="predicted"/>
<comment type="caution">
    <text evidence="2">The sequence shown here is derived from an EMBL/GenBank/DDBJ whole genome shotgun (WGS) entry which is preliminary data.</text>
</comment>
<evidence type="ECO:0000313" key="2">
    <source>
        <dbReference type="EMBL" id="KAK9014307.1"/>
    </source>
</evidence>
<keyword evidence="3" id="KW-1185">Reference proteome</keyword>
<feature type="region of interest" description="Disordered" evidence="1">
    <location>
        <begin position="35"/>
        <end position="60"/>
    </location>
</feature>
<dbReference type="PANTHER" id="PTHR33544:SF14">
    <property type="entry name" value="PROTEIN, PUTATIVE-RELATED"/>
    <property type="match status" value="1"/>
</dbReference>
<name>A0ABR2RMZ1_9ROSI</name>